<proteinExistence type="predicted"/>
<dbReference type="AlphaFoldDB" id="A0A836GX38"/>
<feature type="compositionally biased region" description="Low complexity" evidence="1">
    <location>
        <begin position="598"/>
        <end position="609"/>
    </location>
</feature>
<feature type="region of interest" description="Disordered" evidence="1">
    <location>
        <begin position="197"/>
        <end position="216"/>
    </location>
</feature>
<dbReference type="KEGG" id="loi:92359490"/>
<feature type="region of interest" description="Disordered" evidence="1">
    <location>
        <begin position="439"/>
        <end position="511"/>
    </location>
</feature>
<sequence>MYASAAPNVPFRTASLPPPSPLPLPHPPAVFSAQQAEESIEFIQRELSRLLRACEYREQYPYVVSKGEEHNSSGAAARITSTSASHTHDPTAFSLSDAEPSFKLAQSATSSSFPPGPHRTDAAGAAATTSPMAASLCGASFSAFERRRIAHLLGRVALNIAAVWTYVHQGESLCGDSPAADTTSVLSVPTTAGRSIDIGTAAPASPPTSVSSTADGGRVGAATAVSLRNAEISATVPTEVRHSVWGEAAQERPDARNRDPAVRITALKALIETAAALRRSQEKAGGGGRDESAYPAEEAGAGTAGWASMRAPLEAEPAISQTFRNTPLGGVRESVQKAGDVSVDSYSARGSLGVAAPSVVAAASQSPPSPPTAGRTTASKGPEQNSGEGGATPFAARDRTTARRAQRSSSPVKQSSAAGSSIPFYLRAYVFEDGNERCGDKIGDSGDGSGVNSNEGDTAAPPNADRGLSRPISTGRVHTRSLSRASELLVIPQDDSYPTQPSSARSAMENAARASHLSAAATGSRPSLLGSAATSLTAPAYAGGNGGAAITVAALLDADPASNSSSLHIRRALSASSLPSASLTSSPLQGLQSSMHRSQGYSGGSASSQPNASVSHRSPDSAEVSPAAAAAYLRSRSLFRRPHRLEVPVSRTQSLRHAPSISSPVSVTGISLGSVPGVVHPCGALASASGAYGSSSAASSHMAKSSSGLQLNNGGAGNLRTSSYLASFPPVAMGTSATVDSPRSSVAELHFKRVVSLDSEGCLWPQGSLADSLEMSQQKMAPLLRRPSTSAFEATLSSPLPQQAGLATTTGSLTDQCGTFTSPSEGQPEGAIHAAASFSGRHSSARPSGRTEVSRSLSAQSRRGTLNPPVSSASTVAVSSALLGSSSSRLRQLSLLSPVHLNLSSQARAIAAVPTLTYLSPAPATAGDGFAADGPTPCLYHIEEDILTEFLRCVHDLRQANLTDAEFDSLQLRYFLPGVSLVTSSTTAGSQSSCPPPSAPPLPLFEGGELLPLHRGSLDVFCSLIRERLGVVCRHLRISTAPYVALL</sequence>
<reference evidence="3" key="1">
    <citation type="journal article" date="2021" name="Microbiol. Resour. Announc.">
        <title>LGAAP: Leishmaniinae Genome Assembly and Annotation Pipeline.</title>
        <authorList>
            <person name="Almutairi H."/>
            <person name="Urbaniak M.D."/>
            <person name="Bates M.D."/>
            <person name="Jariyapan N."/>
            <person name="Kwakye-Nuako G."/>
            <person name="Thomaz-Soccol V."/>
            <person name="Al-Salem W.S."/>
            <person name="Dillon R.J."/>
            <person name="Bates P.A."/>
            <person name="Gatherer D."/>
        </authorList>
    </citation>
    <scope>NUCLEOTIDE SEQUENCE [LARGE SCALE GENOMIC DNA]</scope>
</reference>
<feature type="region of interest" description="Disordered" evidence="1">
    <location>
        <begin position="105"/>
        <end position="126"/>
    </location>
</feature>
<protein>
    <submittedName>
        <fullName evidence="2">Uncharacterized protein</fullName>
    </submittedName>
</protein>
<feature type="region of interest" description="Disordered" evidence="1">
    <location>
        <begin position="838"/>
        <end position="871"/>
    </location>
</feature>
<dbReference type="RefSeq" id="XP_067061493.1">
    <property type="nucleotide sequence ID" value="XM_067205556.1"/>
</dbReference>
<dbReference type="Proteomes" id="UP000674143">
    <property type="component" value="Unassembled WGS sequence"/>
</dbReference>
<feature type="region of interest" description="Disordered" evidence="1">
    <location>
        <begin position="578"/>
        <end position="626"/>
    </location>
</feature>
<evidence type="ECO:0000313" key="2">
    <source>
        <dbReference type="EMBL" id="KAG5473490.1"/>
    </source>
</evidence>
<feature type="compositionally biased region" description="Low complexity" evidence="1">
    <location>
        <begin position="200"/>
        <end position="214"/>
    </location>
</feature>
<evidence type="ECO:0000256" key="1">
    <source>
        <dbReference type="SAM" id="MobiDB-lite"/>
    </source>
</evidence>
<feature type="region of interest" description="Disordered" evidence="1">
    <location>
        <begin position="278"/>
        <end position="301"/>
    </location>
</feature>
<keyword evidence="3" id="KW-1185">Reference proteome</keyword>
<feature type="region of interest" description="Disordered" evidence="1">
    <location>
        <begin position="359"/>
        <end position="417"/>
    </location>
</feature>
<dbReference type="EMBL" id="JAFHLR010000029">
    <property type="protein sequence ID" value="KAG5473490.1"/>
    <property type="molecule type" value="Genomic_DNA"/>
</dbReference>
<dbReference type="GeneID" id="92359490"/>
<feature type="compositionally biased region" description="Polar residues" evidence="1">
    <location>
        <begin position="854"/>
        <end position="864"/>
    </location>
</feature>
<feature type="compositionally biased region" description="Polar residues" evidence="1">
    <location>
        <begin position="374"/>
        <end position="386"/>
    </location>
</feature>
<reference evidence="3" key="2">
    <citation type="journal article" date="2021" name="Sci. Data">
        <title>Chromosome-scale genome sequencing, assembly and annotation of six genomes from subfamily Leishmaniinae.</title>
        <authorList>
            <person name="Almutairi H."/>
            <person name="Urbaniak M.D."/>
            <person name="Bates M.D."/>
            <person name="Jariyapan N."/>
            <person name="Kwakye-Nuako G."/>
            <person name="Thomaz Soccol V."/>
            <person name="Al-Salem W.S."/>
            <person name="Dillon R.J."/>
            <person name="Bates P.A."/>
            <person name="Gatherer D."/>
        </authorList>
    </citation>
    <scope>NUCLEOTIDE SEQUENCE [LARGE SCALE GENOMIC DNA]</scope>
</reference>
<evidence type="ECO:0000313" key="3">
    <source>
        <dbReference type="Proteomes" id="UP000674143"/>
    </source>
</evidence>
<feature type="compositionally biased region" description="Low complexity" evidence="1">
    <location>
        <begin position="578"/>
        <end position="588"/>
    </location>
</feature>
<gene>
    <name evidence="2" type="ORF">LSCM4_03559</name>
</gene>
<name>A0A836GX38_9TRYP</name>
<comment type="caution">
    <text evidence="2">The sequence shown here is derived from an EMBL/GenBank/DDBJ whole genome shotgun (WGS) entry which is preliminary data.</text>
</comment>
<organism evidence="2 3">
    <name type="scientific">Leishmania orientalis</name>
    <dbReference type="NCBI Taxonomy" id="2249476"/>
    <lineage>
        <taxon>Eukaryota</taxon>
        <taxon>Discoba</taxon>
        <taxon>Euglenozoa</taxon>
        <taxon>Kinetoplastea</taxon>
        <taxon>Metakinetoplastina</taxon>
        <taxon>Trypanosomatida</taxon>
        <taxon>Trypanosomatidae</taxon>
        <taxon>Leishmaniinae</taxon>
        <taxon>Leishmania</taxon>
    </lineage>
</organism>
<accession>A0A836GX38</accession>
<feature type="compositionally biased region" description="Polar residues" evidence="1">
    <location>
        <begin position="496"/>
        <end position="505"/>
    </location>
</feature>